<keyword evidence="5" id="KW-0249">Electron transport</keyword>
<dbReference type="AlphaFoldDB" id="A0A9D2NTS5"/>
<dbReference type="Proteomes" id="UP000823896">
    <property type="component" value="Unassembled WGS sequence"/>
</dbReference>
<gene>
    <name evidence="8" type="ORF">H9702_06775</name>
</gene>
<dbReference type="InterPro" id="IPR010209">
    <property type="entry name" value="Ion_transpt_RnfG/RsxG"/>
</dbReference>
<dbReference type="Pfam" id="PF04205">
    <property type="entry name" value="FMN_bind"/>
    <property type="match status" value="1"/>
</dbReference>
<accession>A0A9D2NTS5</accession>
<proteinExistence type="predicted"/>
<keyword evidence="1" id="KW-0813">Transport</keyword>
<evidence type="ECO:0000256" key="4">
    <source>
        <dbReference type="ARBA" id="ARBA00022643"/>
    </source>
</evidence>
<dbReference type="SMART" id="SM00900">
    <property type="entry name" value="FMN_bind"/>
    <property type="match status" value="1"/>
</dbReference>
<sequence>MKKIIHLTLFLAIVSAIAGGALAFANQITQPIITANAEAAEKESLIELFPGSSESDFEQIEYDGDSKTIQKIYQYKDEALVFSMSVSGYSEGTTFLVAIDEQGMVVNYKGMTNGDTSGLGTRVLDDEDFINGLIGHDASGELDTISGATISSRAVVDGINEAAQVAASMRE</sequence>
<dbReference type="InterPro" id="IPR007329">
    <property type="entry name" value="FMN-bd"/>
</dbReference>
<organism evidence="8 9">
    <name type="scientific">Candidatus Merdibacter merdavium</name>
    <dbReference type="NCBI Taxonomy" id="2838692"/>
    <lineage>
        <taxon>Bacteria</taxon>
        <taxon>Bacillati</taxon>
        <taxon>Bacillota</taxon>
        <taxon>Erysipelotrichia</taxon>
        <taxon>Erysipelotrichales</taxon>
        <taxon>Erysipelotrichaceae</taxon>
        <taxon>Merdibacter</taxon>
    </lineage>
</organism>
<dbReference type="GO" id="GO:0022900">
    <property type="term" value="P:electron transport chain"/>
    <property type="evidence" value="ECO:0007669"/>
    <property type="project" value="InterPro"/>
</dbReference>
<evidence type="ECO:0000256" key="6">
    <source>
        <dbReference type="SAM" id="SignalP"/>
    </source>
</evidence>
<dbReference type="PANTHER" id="PTHR36118:SF1">
    <property type="entry name" value="ION-TRANSLOCATING OXIDOREDUCTASE COMPLEX SUBUNIT G"/>
    <property type="match status" value="1"/>
</dbReference>
<feature type="signal peptide" evidence="6">
    <location>
        <begin position="1"/>
        <end position="18"/>
    </location>
</feature>
<evidence type="ECO:0000256" key="5">
    <source>
        <dbReference type="ARBA" id="ARBA00022982"/>
    </source>
</evidence>
<keyword evidence="6" id="KW-0732">Signal</keyword>
<keyword evidence="3" id="KW-0285">Flavoprotein</keyword>
<dbReference type="PANTHER" id="PTHR36118">
    <property type="entry name" value="ION-TRANSLOCATING OXIDOREDUCTASE COMPLEX SUBUNIT G"/>
    <property type="match status" value="1"/>
</dbReference>
<evidence type="ECO:0000313" key="9">
    <source>
        <dbReference type="Proteomes" id="UP000823896"/>
    </source>
</evidence>
<evidence type="ECO:0000259" key="7">
    <source>
        <dbReference type="SMART" id="SM00900"/>
    </source>
</evidence>
<reference evidence="8" key="1">
    <citation type="journal article" date="2021" name="PeerJ">
        <title>Extensive microbial diversity within the chicken gut microbiome revealed by metagenomics and culture.</title>
        <authorList>
            <person name="Gilroy R."/>
            <person name="Ravi A."/>
            <person name="Getino M."/>
            <person name="Pursley I."/>
            <person name="Horton D.L."/>
            <person name="Alikhan N.F."/>
            <person name="Baker D."/>
            <person name="Gharbi K."/>
            <person name="Hall N."/>
            <person name="Watson M."/>
            <person name="Adriaenssens E.M."/>
            <person name="Foster-Nyarko E."/>
            <person name="Jarju S."/>
            <person name="Secka A."/>
            <person name="Antonio M."/>
            <person name="Oren A."/>
            <person name="Chaudhuri R.R."/>
            <person name="La Ragione R."/>
            <person name="Hildebrand F."/>
            <person name="Pallen M.J."/>
        </authorList>
    </citation>
    <scope>NUCLEOTIDE SEQUENCE</scope>
    <source>
        <strain evidence="8">CHK187-11901</strain>
    </source>
</reference>
<name>A0A9D2NTS5_9FIRM</name>
<comment type="caution">
    <text evidence="8">The sequence shown here is derived from an EMBL/GenBank/DDBJ whole genome shotgun (WGS) entry which is preliminary data.</text>
</comment>
<protein>
    <submittedName>
        <fullName evidence="8">FMN-binding protein</fullName>
    </submittedName>
</protein>
<evidence type="ECO:0000256" key="1">
    <source>
        <dbReference type="ARBA" id="ARBA00022448"/>
    </source>
</evidence>
<feature type="chain" id="PRO_5038629153" evidence="6">
    <location>
        <begin position="19"/>
        <end position="171"/>
    </location>
</feature>
<dbReference type="GO" id="GO:0005886">
    <property type="term" value="C:plasma membrane"/>
    <property type="evidence" value="ECO:0007669"/>
    <property type="project" value="InterPro"/>
</dbReference>
<dbReference type="GO" id="GO:0010181">
    <property type="term" value="F:FMN binding"/>
    <property type="evidence" value="ECO:0007669"/>
    <property type="project" value="InterPro"/>
</dbReference>
<keyword evidence="2" id="KW-0597">Phosphoprotein</keyword>
<evidence type="ECO:0000313" key="8">
    <source>
        <dbReference type="EMBL" id="HJC36819.1"/>
    </source>
</evidence>
<reference evidence="8" key="2">
    <citation type="submission" date="2021-04" db="EMBL/GenBank/DDBJ databases">
        <authorList>
            <person name="Gilroy R."/>
        </authorList>
    </citation>
    <scope>NUCLEOTIDE SEQUENCE</scope>
    <source>
        <strain evidence="8">CHK187-11901</strain>
    </source>
</reference>
<keyword evidence="4" id="KW-0288">FMN</keyword>
<dbReference type="GO" id="GO:0009055">
    <property type="term" value="F:electron transfer activity"/>
    <property type="evidence" value="ECO:0007669"/>
    <property type="project" value="InterPro"/>
</dbReference>
<evidence type="ECO:0000256" key="3">
    <source>
        <dbReference type="ARBA" id="ARBA00022630"/>
    </source>
</evidence>
<evidence type="ECO:0000256" key="2">
    <source>
        <dbReference type="ARBA" id="ARBA00022553"/>
    </source>
</evidence>
<dbReference type="EMBL" id="DWWM01000042">
    <property type="protein sequence ID" value="HJC36819.1"/>
    <property type="molecule type" value="Genomic_DNA"/>
</dbReference>
<feature type="domain" description="FMN-binding" evidence="7">
    <location>
        <begin position="88"/>
        <end position="166"/>
    </location>
</feature>